<accession>A0ABU9VZQ0</accession>
<keyword evidence="2" id="KW-1185">Reference proteome</keyword>
<sequence length="67" mass="7940">MQFAAQYMAETLHRHESTAAAHRLEQRRRLMEDESEFDEDARPVSTRRGWAHLFAFRKAASTRLAHR</sequence>
<proteinExistence type="predicted"/>
<name>A0ABU9VZQ0_9MICO</name>
<comment type="caution">
    <text evidence="1">The sequence shown here is derived from an EMBL/GenBank/DDBJ whole genome shotgun (WGS) entry which is preliminary data.</text>
</comment>
<gene>
    <name evidence="1" type="ORF">WJX64_01500</name>
</gene>
<evidence type="ECO:0000313" key="2">
    <source>
        <dbReference type="Proteomes" id="UP001425155"/>
    </source>
</evidence>
<organism evidence="1 2">
    <name type="scientific">Leifsonia stereocauli</name>
    <dbReference type="NCBI Taxonomy" id="3134136"/>
    <lineage>
        <taxon>Bacteria</taxon>
        <taxon>Bacillati</taxon>
        <taxon>Actinomycetota</taxon>
        <taxon>Actinomycetes</taxon>
        <taxon>Micrococcales</taxon>
        <taxon>Microbacteriaceae</taxon>
        <taxon>Leifsonia</taxon>
    </lineage>
</organism>
<evidence type="ECO:0000313" key="1">
    <source>
        <dbReference type="EMBL" id="MEN1945215.1"/>
    </source>
</evidence>
<reference evidence="1 2" key="1">
    <citation type="submission" date="2024-03" db="EMBL/GenBank/DDBJ databases">
        <title>YIM 134122 draft genome.</title>
        <authorList>
            <person name="Zuo S."/>
            <person name="Xiong L."/>
        </authorList>
    </citation>
    <scope>NUCLEOTIDE SEQUENCE [LARGE SCALE GENOMIC DNA]</scope>
    <source>
        <strain evidence="1 2">YIM 134122</strain>
    </source>
</reference>
<dbReference type="RefSeq" id="WP_342111135.1">
    <property type="nucleotide sequence ID" value="NZ_JBCAUN010000001.1"/>
</dbReference>
<protein>
    <submittedName>
        <fullName evidence="1">Uncharacterized protein</fullName>
    </submittedName>
</protein>
<dbReference type="Proteomes" id="UP001425155">
    <property type="component" value="Unassembled WGS sequence"/>
</dbReference>
<dbReference type="EMBL" id="JBCLVG010000001">
    <property type="protein sequence ID" value="MEN1945215.1"/>
    <property type="molecule type" value="Genomic_DNA"/>
</dbReference>